<dbReference type="GO" id="GO:0016020">
    <property type="term" value="C:membrane"/>
    <property type="evidence" value="ECO:0007669"/>
    <property type="project" value="GOC"/>
</dbReference>
<dbReference type="PANTHER" id="PTHR12042">
    <property type="entry name" value="LACTOSYLCERAMIDE 4-ALPHA-GALACTOSYLTRANSFERASE ALPHA- 1,4-GALACTOSYLTRANSFERASE"/>
    <property type="match status" value="1"/>
</dbReference>
<dbReference type="GO" id="GO:0006688">
    <property type="term" value="P:glycosphingolipid biosynthetic process"/>
    <property type="evidence" value="ECO:0007669"/>
    <property type="project" value="TreeGrafter"/>
</dbReference>
<organism evidence="1 2">
    <name type="scientific">Petrolisthes manimaculis</name>
    <dbReference type="NCBI Taxonomy" id="1843537"/>
    <lineage>
        <taxon>Eukaryota</taxon>
        <taxon>Metazoa</taxon>
        <taxon>Ecdysozoa</taxon>
        <taxon>Arthropoda</taxon>
        <taxon>Crustacea</taxon>
        <taxon>Multicrustacea</taxon>
        <taxon>Malacostraca</taxon>
        <taxon>Eumalacostraca</taxon>
        <taxon>Eucarida</taxon>
        <taxon>Decapoda</taxon>
        <taxon>Pleocyemata</taxon>
        <taxon>Anomura</taxon>
        <taxon>Galatheoidea</taxon>
        <taxon>Porcellanidae</taxon>
        <taxon>Petrolisthes</taxon>
    </lineage>
</organism>
<dbReference type="Proteomes" id="UP001292094">
    <property type="component" value="Unassembled WGS sequence"/>
</dbReference>
<evidence type="ECO:0000313" key="2">
    <source>
        <dbReference type="Proteomes" id="UP001292094"/>
    </source>
</evidence>
<keyword evidence="2" id="KW-1185">Reference proteome</keyword>
<dbReference type="InterPro" id="IPR051981">
    <property type="entry name" value="Glycosyltransf_32"/>
</dbReference>
<dbReference type="PANTHER" id="PTHR12042:SF21">
    <property type="entry name" value="ALPHA1,4-GALACTOSYLTRANSFERASE 1-RELATED"/>
    <property type="match status" value="1"/>
</dbReference>
<protein>
    <submittedName>
        <fullName evidence="1">Uncharacterized protein</fullName>
    </submittedName>
</protein>
<sequence>MGGVVGVGSDVLPRMNDNVFLLETACNTHPRYRDWCAAESWARHNPGLDVWYLFTSLIADDSDNLLTLLLHQYPNLKVATVDLDKIFQDTPLESFFKSDIWRASDSKIFMETVYTLRPLLNS</sequence>
<accession>A0AAE1U381</accession>
<dbReference type="EMBL" id="JAWZYT010002409">
    <property type="protein sequence ID" value="KAK4304565.1"/>
    <property type="molecule type" value="Genomic_DNA"/>
</dbReference>
<dbReference type="AlphaFoldDB" id="A0AAE1U381"/>
<name>A0AAE1U381_9EUCA</name>
<dbReference type="GO" id="GO:0016758">
    <property type="term" value="F:hexosyltransferase activity"/>
    <property type="evidence" value="ECO:0007669"/>
    <property type="project" value="TreeGrafter"/>
</dbReference>
<proteinExistence type="predicted"/>
<comment type="caution">
    <text evidence="1">The sequence shown here is derived from an EMBL/GenBank/DDBJ whole genome shotgun (WGS) entry which is preliminary data.</text>
</comment>
<evidence type="ECO:0000313" key="1">
    <source>
        <dbReference type="EMBL" id="KAK4304565.1"/>
    </source>
</evidence>
<reference evidence="1" key="1">
    <citation type="submission" date="2023-11" db="EMBL/GenBank/DDBJ databases">
        <title>Genome assemblies of two species of porcelain crab, Petrolisthes cinctipes and Petrolisthes manimaculis (Anomura: Porcellanidae).</title>
        <authorList>
            <person name="Angst P."/>
        </authorList>
    </citation>
    <scope>NUCLEOTIDE SEQUENCE</scope>
    <source>
        <strain evidence="1">PB745_02</strain>
        <tissue evidence="1">Gill</tissue>
    </source>
</reference>
<gene>
    <name evidence="1" type="ORF">Pmani_023445</name>
</gene>